<evidence type="ECO:0000259" key="4">
    <source>
        <dbReference type="Pfam" id="PF07627"/>
    </source>
</evidence>
<keyword evidence="9" id="KW-1185">Reference proteome</keyword>
<dbReference type="InterPro" id="IPR013042">
    <property type="entry name" value="DUF1592"/>
</dbReference>
<feature type="domain" description="DUF1595" evidence="7">
    <location>
        <begin position="418"/>
        <end position="476"/>
    </location>
</feature>
<evidence type="ECO:0000313" key="8">
    <source>
        <dbReference type="EMBL" id="GAA5510411.1"/>
    </source>
</evidence>
<evidence type="ECO:0000256" key="1">
    <source>
        <dbReference type="SAM" id="SignalP"/>
    </source>
</evidence>
<comment type="caution">
    <text evidence="8">The sequence shown here is derived from an EMBL/GenBank/DDBJ whole genome shotgun (WGS) entry which is preliminary data.</text>
</comment>
<dbReference type="Pfam" id="PF07627">
    <property type="entry name" value="PSCyt3"/>
    <property type="match status" value="1"/>
</dbReference>
<feature type="domain" description="DUF1585" evidence="2">
    <location>
        <begin position="751"/>
        <end position="823"/>
    </location>
</feature>
<dbReference type="Pfam" id="PF07635">
    <property type="entry name" value="PSCyt1"/>
    <property type="match status" value="1"/>
</dbReference>
<feature type="signal peptide" evidence="1">
    <location>
        <begin position="1"/>
        <end position="26"/>
    </location>
</feature>
<evidence type="ECO:0000259" key="2">
    <source>
        <dbReference type="Pfam" id="PF07624"/>
    </source>
</evidence>
<evidence type="ECO:0000259" key="3">
    <source>
        <dbReference type="Pfam" id="PF07626"/>
    </source>
</evidence>
<evidence type="ECO:0000259" key="5">
    <source>
        <dbReference type="Pfam" id="PF07631"/>
    </source>
</evidence>
<dbReference type="InterPro" id="IPR013043">
    <property type="entry name" value="DUF1595"/>
</dbReference>
<feature type="domain" description="DUF1587" evidence="3">
    <location>
        <begin position="122"/>
        <end position="188"/>
    </location>
</feature>
<feature type="chain" id="PRO_5045746523" description="Planctomycete cytochrome C" evidence="1">
    <location>
        <begin position="27"/>
        <end position="826"/>
    </location>
</feature>
<gene>
    <name evidence="8" type="ORF">Rcae01_05919</name>
</gene>
<dbReference type="InterPro" id="IPR011478">
    <property type="entry name" value="DUF1585"/>
</dbReference>
<evidence type="ECO:0008006" key="10">
    <source>
        <dbReference type="Google" id="ProtNLM"/>
    </source>
</evidence>
<dbReference type="InterPro" id="IPR011429">
    <property type="entry name" value="Cyt_c_Planctomycete-type"/>
</dbReference>
<dbReference type="Pfam" id="PF07631">
    <property type="entry name" value="PSD4"/>
    <property type="match status" value="1"/>
</dbReference>
<dbReference type="Proteomes" id="UP001416858">
    <property type="component" value="Unassembled WGS sequence"/>
</dbReference>
<evidence type="ECO:0000313" key="9">
    <source>
        <dbReference type="Proteomes" id="UP001416858"/>
    </source>
</evidence>
<dbReference type="InterPro" id="IPR013039">
    <property type="entry name" value="DUF1588"/>
</dbReference>
<feature type="domain" description="DUF1592" evidence="5">
    <location>
        <begin position="487"/>
        <end position="615"/>
    </location>
</feature>
<feature type="domain" description="Cytochrome C Planctomycete-type" evidence="6">
    <location>
        <begin position="38"/>
        <end position="85"/>
    </location>
</feature>
<reference evidence="8 9" key="1">
    <citation type="submission" date="2024-02" db="EMBL/GenBank/DDBJ databases">
        <title>Rhodopirellula caenicola NBRC 110016.</title>
        <authorList>
            <person name="Ichikawa N."/>
            <person name="Katano-Makiyama Y."/>
            <person name="Hidaka K."/>
        </authorList>
    </citation>
    <scope>NUCLEOTIDE SEQUENCE [LARGE SCALE GENOMIC DNA]</scope>
    <source>
        <strain evidence="8 9">NBRC 110016</strain>
    </source>
</reference>
<dbReference type="Pfam" id="PF07637">
    <property type="entry name" value="PSD5"/>
    <property type="match status" value="1"/>
</dbReference>
<evidence type="ECO:0000259" key="7">
    <source>
        <dbReference type="Pfam" id="PF07637"/>
    </source>
</evidence>
<dbReference type="Pfam" id="PF07626">
    <property type="entry name" value="PSD3"/>
    <property type="match status" value="1"/>
</dbReference>
<keyword evidence="1" id="KW-0732">Signal</keyword>
<protein>
    <recommendedName>
        <fullName evidence="10">Planctomycete cytochrome C</fullName>
    </recommendedName>
</protein>
<dbReference type="PROSITE" id="PS51257">
    <property type="entry name" value="PROKAR_LIPOPROTEIN"/>
    <property type="match status" value="1"/>
</dbReference>
<dbReference type="EMBL" id="BAABRO010000022">
    <property type="protein sequence ID" value="GAA5510411.1"/>
    <property type="molecule type" value="Genomic_DNA"/>
</dbReference>
<dbReference type="RefSeq" id="WP_425572513.1">
    <property type="nucleotide sequence ID" value="NZ_BAABRO010000022.1"/>
</dbReference>
<proteinExistence type="predicted"/>
<organism evidence="8 9">
    <name type="scientific">Novipirellula caenicola</name>
    <dbReference type="NCBI Taxonomy" id="1536901"/>
    <lineage>
        <taxon>Bacteria</taxon>
        <taxon>Pseudomonadati</taxon>
        <taxon>Planctomycetota</taxon>
        <taxon>Planctomycetia</taxon>
        <taxon>Pirellulales</taxon>
        <taxon>Pirellulaceae</taxon>
        <taxon>Novipirellula</taxon>
    </lineage>
</organism>
<name>A0ABP9W0C1_9BACT</name>
<dbReference type="InterPro" id="IPR013036">
    <property type="entry name" value="DUF1587"/>
</dbReference>
<accession>A0ABP9W0C1</accession>
<feature type="domain" description="DUF1588" evidence="4">
    <location>
        <begin position="637"/>
        <end position="733"/>
    </location>
</feature>
<dbReference type="Pfam" id="PF07624">
    <property type="entry name" value="PSD2"/>
    <property type="match status" value="1"/>
</dbReference>
<evidence type="ECO:0000259" key="6">
    <source>
        <dbReference type="Pfam" id="PF07635"/>
    </source>
</evidence>
<sequence>MTSTTRISLLLLLAMSCCGWSGSARAADPAFGFLENYCIECHTVDDPGGQREFETLDFANTHLDTQIQLQEIIDQLTLGSMPPEDADQPSDSERVSAIEHLTGVLESMRAETSSTGGQTVLRRLSRREYRNTVGDLLAIDMSMFDPTIEFPADNLSQHFDNIGDTLVTSGHLLEKYLDAADRCIEKALALSEHPKTQTRSFRDDFVQQPELNRAHRLAFNYRHLVLYDHPLNDKPEGAYGHLHRFADGVPVDGMYEVKVLAEALHRDTPYNKRTIFIDLDEPFRMGIRPGDTSLGDMVHTQPIQPKLAETVIDDNELKWYTFRIPLDRGFAPRFTFENGQHDVRGAYARVFRNHVDTLPASVRGGKGIVAHRNAVIKHGQLPQIRIHEVQIRGPLDVQWPTQSQQRLIGGSSFDPEKASERVRQFASRAYRRPATADEVAGLMTVYQSRVASGHTPFQAYMDTLKAALCSPAFLYLSPPPSAESSKLSQHGLAERLSYFLTSSMPDERLRQLADEGQLDDPATLREETKRLLGSRDSDAFVADFLDSWLNLRALGSMLPDPKASREYYAAGLEPEMKQETQLFLRDLIDRNASVLLFLSGNYSFVNRDLAKLYGIEDQVPVDAAADFHRVVFRDHRRGGLLGQASVLTVSANGIETSPVIRGVWLLENVLGTPTPPPPDDVPSLDPDVRGAKSIRDQLDRHSESAACNLCHRKIDPLGFALEGFDPIGRVRQTYDARGKQKIDTSGVLPGGETFAGPAELRQRLLERKEFFVRTVTNRLLSHGLGRRIEPTDRAAVDAILDQVKADDYPMADLITAIVTSDLFQQR</sequence>